<dbReference type="AlphaFoldDB" id="A0A059XYN9"/>
<dbReference type="HOGENOM" id="CLU_1559944_0_0_0"/>
<dbReference type="InterPro" id="IPR034154">
    <property type="entry name" value="TOPRIM_DnaG/twinkle"/>
</dbReference>
<evidence type="ECO:0000313" key="4">
    <source>
        <dbReference type="Proteomes" id="UP000027059"/>
    </source>
</evidence>
<evidence type="ECO:0000259" key="1">
    <source>
        <dbReference type="Pfam" id="PF13362"/>
    </source>
</evidence>
<organism evidence="3 4">
    <name type="scientific">Leptospirillum ferriphilum YSK</name>
    <dbReference type="NCBI Taxonomy" id="1441628"/>
    <lineage>
        <taxon>Bacteria</taxon>
        <taxon>Pseudomonadati</taxon>
        <taxon>Nitrospirota</taxon>
        <taxon>Nitrospiria</taxon>
        <taxon>Nitrospirales</taxon>
        <taxon>Nitrospiraceae</taxon>
        <taxon>Leptospirillum</taxon>
    </lineage>
</organism>
<evidence type="ECO:0000313" key="3">
    <source>
        <dbReference type="EMBL" id="AIA30411.1"/>
    </source>
</evidence>
<feature type="domain" description="Toprim" evidence="1">
    <location>
        <begin position="92"/>
        <end position="179"/>
    </location>
</feature>
<dbReference type="EMBL" id="CP007243">
    <property type="protein sequence ID" value="AIA30411.1"/>
    <property type="molecule type" value="Genomic_DNA"/>
</dbReference>
<dbReference type="KEGG" id="lfp:Y981_05415"/>
<dbReference type="Pfam" id="PF23639">
    <property type="entry name" value="DUF7146"/>
    <property type="match status" value="1"/>
</dbReference>
<accession>A0A059XYN9</accession>
<proteinExistence type="predicted"/>
<feature type="domain" description="DUF7146" evidence="2">
    <location>
        <begin position="4"/>
        <end position="78"/>
    </location>
</feature>
<dbReference type="InterPro" id="IPR055570">
    <property type="entry name" value="DUF7146"/>
</dbReference>
<dbReference type="CDD" id="cd01029">
    <property type="entry name" value="TOPRIM_primases"/>
    <property type="match status" value="1"/>
</dbReference>
<reference evidence="3 4" key="2">
    <citation type="journal article" date="2015" name="Biomed. Res. Int.">
        <title>Effects of Arsenite Resistance on the Growth and Functional Gene Expression of Leptospirillum ferriphilum and Acidithiobacillus thiooxidans in Pure Culture and Coculture.</title>
        <authorList>
            <person name="Jiang H."/>
            <person name="Liang Y."/>
            <person name="Yin H."/>
            <person name="Xiao Y."/>
            <person name="Guo X."/>
            <person name="Xu Y."/>
            <person name="Hu Q."/>
            <person name="Liu H."/>
            <person name="Liu X."/>
        </authorList>
    </citation>
    <scope>NUCLEOTIDE SEQUENCE [LARGE SCALE GENOMIC DNA]</scope>
    <source>
        <strain evidence="3 4">YSK</strain>
    </source>
</reference>
<sequence length="185" mass="20335">MFLYFLRRGIEIDSCPDLRFHPGLPYSEDKSVLGCFPAMMAIVRNAQGHPVGFHRTYLSKEGEKAPVPFPRKLTPLVGSANAVQLSPPEDRLAIAEGIETALAFWTLSEIPTWACLSSVGIERFIPPAGVKEIVIAGDYDPAGIRAADILTKRLSDQEIEVNAVFPDGRGQDWNDVLREGEETLA</sequence>
<protein>
    <submittedName>
        <fullName evidence="3">Uncharacterized protein</fullName>
    </submittedName>
</protein>
<name>A0A059XYN9_9BACT</name>
<dbReference type="Pfam" id="PF13362">
    <property type="entry name" value="Toprim_3"/>
    <property type="match status" value="1"/>
</dbReference>
<dbReference type="Gene3D" id="3.40.1360.10">
    <property type="match status" value="1"/>
</dbReference>
<keyword evidence="4" id="KW-1185">Reference proteome</keyword>
<gene>
    <name evidence="3" type="ORF">Y981_05415</name>
</gene>
<reference evidence="4" key="1">
    <citation type="submission" date="2014-02" db="EMBL/GenBank/DDBJ databases">
        <title>Complete genome sequence and comparative genomic analysis of the nitrogen-fixing bacterium Leptospirillum ferriphilum YSK.</title>
        <authorList>
            <person name="Guo X."/>
            <person name="Yin H."/>
            <person name="Liang Y."/>
            <person name="Hu Q."/>
            <person name="Ma L."/>
            <person name="Xiao Y."/>
            <person name="Zhang X."/>
            <person name="Qiu G."/>
            <person name="Liu X."/>
        </authorList>
    </citation>
    <scope>NUCLEOTIDE SEQUENCE [LARGE SCALE GENOMIC DNA]</scope>
    <source>
        <strain evidence="4">YSK</strain>
    </source>
</reference>
<dbReference type="InterPro" id="IPR006171">
    <property type="entry name" value="TOPRIM_dom"/>
</dbReference>
<dbReference type="Proteomes" id="UP000027059">
    <property type="component" value="Chromosome"/>
</dbReference>
<evidence type="ECO:0000259" key="2">
    <source>
        <dbReference type="Pfam" id="PF23639"/>
    </source>
</evidence>